<dbReference type="AlphaFoldDB" id="A0A0E0CBL3"/>
<reference evidence="1" key="2">
    <citation type="submission" date="2018-05" db="EMBL/GenBank/DDBJ databases">
        <title>OmerRS3 (Oryza meridionalis Reference Sequence Version 3).</title>
        <authorList>
            <person name="Zhang J."/>
            <person name="Kudrna D."/>
            <person name="Lee S."/>
            <person name="Talag J."/>
            <person name="Welchert J."/>
            <person name="Wing R.A."/>
        </authorList>
    </citation>
    <scope>NUCLEOTIDE SEQUENCE [LARGE SCALE GENOMIC DNA]</scope>
    <source>
        <strain evidence="1">cv. OR44</strain>
    </source>
</reference>
<dbReference type="EnsemblPlants" id="OMERI01G37540.1">
    <property type="protein sequence ID" value="OMERI01G37540.1"/>
    <property type="gene ID" value="OMERI01G37540"/>
</dbReference>
<proteinExistence type="predicted"/>
<reference evidence="1" key="1">
    <citation type="submission" date="2015-04" db="UniProtKB">
        <authorList>
            <consortium name="EnsemblPlants"/>
        </authorList>
    </citation>
    <scope>IDENTIFICATION</scope>
</reference>
<dbReference type="STRING" id="40149.A0A0E0CBL3"/>
<evidence type="ECO:0000313" key="2">
    <source>
        <dbReference type="Proteomes" id="UP000008021"/>
    </source>
</evidence>
<protein>
    <submittedName>
        <fullName evidence="1">Uncharacterized protein</fullName>
    </submittedName>
</protein>
<organism evidence="1">
    <name type="scientific">Oryza meridionalis</name>
    <dbReference type="NCBI Taxonomy" id="40149"/>
    <lineage>
        <taxon>Eukaryota</taxon>
        <taxon>Viridiplantae</taxon>
        <taxon>Streptophyta</taxon>
        <taxon>Embryophyta</taxon>
        <taxon>Tracheophyta</taxon>
        <taxon>Spermatophyta</taxon>
        <taxon>Magnoliopsida</taxon>
        <taxon>Liliopsida</taxon>
        <taxon>Poales</taxon>
        <taxon>Poaceae</taxon>
        <taxon>BOP clade</taxon>
        <taxon>Oryzoideae</taxon>
        <taxon>Oryzeae</taxon>
        <taxon>Oryzinae</taxon>
        <taxon>Oryza</taxon>
    </lineage>
</organism>
<dbReference type="HOGENOM" id="CLU_2577857_0_0_1"/>
<accession>A0A0E0CBL3</accession>
<dbReference type="Gramene" id="OMERI01G37540.1">
    <property type="protein sequence ID" value="OMERI01G37540.1"/>
    <property type="gene ID" value="OMERI01G37540"/>
</dbReference>
<sequence length="81" mass="8962">MPLSMRPLVVNDARLPARWAHPTTSAVKVRVIFSPRHLPPVECSDIISGTYAWASGDDPKEVKARLKYWAQAVACTVKLCS</sequence>
<evidence type="ECO:0000313" key="1">
    <source>
        <dbReference type="EnsemblPlants" id="OMERI01G37540.1"/>
    </source>
</evidence>
<keyword evidence="2" id="KW-1185">Reference proteome</keyword>
<name>A0A0E0CBL3_9ORYZ</name>
<dbReference type="Proteomes" id="UP000008021">
    <property type="component" value="Chromosome 1"/>
</dbReference>